<evidence type="ECO:0000313" key="3">
    <source>
        <dbReference type="WBParaSite" id="Hba_00976"/>
    </source>
</evidence>
<keyword evidence="2" id="KW-1185">Reference proteome</keyword>
<feature type="transmembrane region" description="Helical" evidence="1">
    <location>
        <begin position="43"/>
        <end position="62"/>
    </location>
</feature>
<keyword evidence="1" id="KW-0812">Transmembrane</keyword>
<name>A0A1I7W8K6_HETBA</name>
<protein>
    <submittedName>
        <fullName evidence="3">Uncharacterized protein</fullName>
    </submittedName>
</protein>
<dbReference type="WBParaSite" id="Hba_00976">
    <property type="protein sequence ID" value="Hba_00976"/>
    <property type="gene ID" value="Hba_00976"/>
</dbReference>
<reference evidence="3" key="1">
    <citation type="submission" date="2016-11" db="UniProtKB">
        <authorList>
            <consortium name="WormBaseParasite"/>
        </authorList>
    </citation>
    <scope>IDENTIFICATION</scope>
</reference>
<dbReference type="Proteomes" id="UP000095283">
    <property type="component" value="Unplaced"/>
</dbReference>
<sequence>MNEEKKKMSLSHRDIAQEFVVYIYIYIYMIERISNEHEASRRGWYVCLLCMISQICVKFTFYL</sequence>
<feature type="transmembrane region" description="Helical" evidence="1">
    <location>
        <begin position="15"/>
        <end position="31"/>
    </location>
</feature>
<proteinExistence type="predicted"/>
<evidence type="ECO:0000313" key="2">
    <source>
        <dbReference type="Proteomes" id="UP000095283"/>
    </source>
</evidence>
<keyword evidence="1" id="KW-0472">Membrane</keyword>
<dbReference type="AlphaFoldDB" id="A0A1I7W8K6"/>
<accession>A0A1I7W8K6</accession>
<evidence type="ECO:0000256" key="1">
    <source>
        <dbReference type="SAM" id="Phobius"/>
    </source>
</evidence>
<organism evidence="2 3">
    <name type="scientific">Heterorhabditis bacteriophora</name>
    <name type="common">Entomopathogenic nematode worm</name>
    <dbReference type="NCBI Taxonomy" id="37862"/>
    <lineage>
        <taxon>Eukaryota</taxon>
        <taxon>Metazoa</taxon>
        <taxon>Ecdysozoa</taxon>
        <taxon>Nematoda</taxon>
        <taxon>Chromadorea</taxon>
        <taxon>Rhabditida</taxon>
        <taxon>Rhabditina</taxon>
        <taxon>Rhabditomorpha</taxon>
        <taxon>Strongyloidea</taxon>
        <taxon>Heterorhabditidae</taxon>
        <taxon>Heterorhabditis</taxon>
    </lineage>
</organism>
<keyword evidence="1" id="KW-1133">Transmembrane helix</keyword>